<comment type="subcellular location">
    <subcellularLocation>
        <location evidence="1">Membrane</location>
        <topology evidence="1">Multi-pass membrane protein</topology>
    </subcellularLocation>
</comment>
<feature type="chain" id="PRO_5045638482" description="Integral membrane bound transporter domain-containing protein" evidence="5">
    <location>
        <begin position="22"/>
        <end position="59"/>
    </location>
</feature>
<evidence type="ECO:0000313" key="8">
    <source>
        <dbReference type="Proteomes" id="UP001157125"/>
    </source>
</evidence>
<feature type="domain" description="Integral membrane bound transporter" evidence="6">
    <location>
        <begin position="2"/>
        <end position="46"/>
    </location>
</feature>
<feature type="signal peptide" evidence="5">
    <location>
        <begin position="1"/>
        <end position="21"/>
    </location>
</feature>
<organism evidence="7 8">
    <name type="scientific">Demequina litorisediminis</name>
    <dbReference type="NCBI Taxonomy" id="1849022"/>
    <lineage>
        <taxon>Bacteria</taxon>
        <taxon>Bacillati</taxon>
        <taxon>Actinomycetota</taxon>
        <taxon>Actinomycetes</taxon>
        <taxon>Micrococcales</taxon>
        <taxon>Demequinaceae</taxon>
        <taxon>Demequina</taxon>
    </lineage>
</organism>
<keyword evidence="4" id="KW-0472">Membrane</keyword>
<dbReference type="Pfam" id="PF13515">
    <property type="entry name" value="FUSC_2"/>
    <property type="match status" value="1"/>
</dbReference>
<dbReference type="InterPro" id="IPR049453">
    <property type="entry name" value="Memb_transporter_dom"/>
</dbReference>
<reference evidence="8" key="1">
    <citation type="journal article" date="2019" name="Int. J. Syst. Evol. Microbiol.">
        <title>The Global Catalogue of Microorganisms (GCM) 10K type strain sequencing project: providing services to taxonomists for standard genome sequencing and annotation.</title>
        <authorList>
            <consortium name="The Broad Institute Genomics Platform"/>
            <consortium name="The Broad Institute Genome Sequencing Center for Infectious Disease"/>
            <person name="Wu L."/>
            <person name="Ma J."/>
        </authorList>
    </citation>
    <scope>NUCLEOTIDE SEQUENCE [LARGE SCALE GENOMIC DNA]</scope>
    <source>
        <strain evidence="8">NBRC 112299</strain>
    </source>
</reference>
<evidence type="ECO:0000256" key="1">
    <source>
        <dbReference type="ARBA" id="ARBA00004141"/>
    </source>
</evidence>
<keyword evidence="5" id="KW-0732">Signal</keyword>
<sequence>MRHYALALTLITPLVLILTSAATGTADSLTTVAERVIDTVVGASIAGLTGLLHTRRPSS</sequence>
<evidence type="ECO:0000256" key="5">
    <source>
        <dbReference type="SAM" id="SignalP"/>
    </source>
</evidence>
<accession>A0ABQ6IGZ0</accession>
<dbReference type="Proteomes" id="UP001157125">
    <property type="component" value="Unassembled WGS sequence"/>
</dbReference>
<dbReference type="EMBL" id="BSUN01000001">
    <property type="protein sequence ID" value="GMA36007.1"/>
    <property type="molecule type" value="Genomic_DNA"/>
</dbReference>
<keyword evidence="3" id="KW-1133">Transmembrane helix</keyword>
<evidence type="ECO:0000256" key="3">
    <source>
        <dbReference type="ARBA" id="ARBA00022989"/>
    </source>
</evidence>
<dbReference type="RefSeq" id="WP_284328338.1">
    <property type="nucleotide sequence ID" value="NZ_BSUN01000001.1"/>
</dbReference>
<evidence type="ECO:0000259" key="6">
    <source>
        <dbReference type="Pfam" id="PF13515"/>
    </source>
</evidence>
<proteinExistence type="predicted"/>
<keyword evidence="2" id="KW-0812">Transmembrane</keyword>
<protein>
    <recommendedName>
        <fullName evidence="6">Integral membrane bound transporter domain-containing protein</fullName>
    </recommendedName>
</protein>
<evidence type="ECO:0000256" key="2">
    <source>
        <dbReference type="ARBA" id="ARBA00022692"/>
    </source>
</evidence>
<name>A0ABQ6IGZ0_9MICO</name>
<evidence type="ECO:0000256" key="4">
    <source>
        <dbReference type="ARBA" id="ARBA00023136"/>
    </source>
</evidence>
<evidence type="ECO:0000313" key="7">
    <source>
        <dbReference type="EMBL" id="GMA36007.1"/>
    </source>
</evidence>
<keyword evidence="8" id="KW-1185">Reference proteome</keyword>
<gene>
    <name evidence="7" type="ORF">GCM10025876_22110</name>
</gene>
<comment type="caution">
    <text evidence="7">The sequence shown here is derived from an EMBL/GenBank/DDBJ whole genome shotgun (WGS) entry which is preliminary data.</text>
</comment>